<dbReference type="EMBL" id="FN648960">
    <property type="protein sequence ID" value="CBJ27503.1"/>
    <property type="molecule type" value="Genomic_DNA"/>
</dbReference>
<reference evidence="2 3" key="1">
    <citation type="journal article" date="2010" name="Nature">
        <title>The Ectocarpus genome and the independent evolution of multicellularity in brown algae.</title>
        <authorList>
            <person name="Cock J.M."/>
            <person name="Sterck L."/>
            <person name="Rouze P."/>
            <person name="Scornet D."/>
            <person name="Allen A.E."/>
            <person name="Amoutzias G."/>
            <person name="Anthouard V."/>
            <person name="Artiguenave F."/>
            <person name="Aury J.M."/>
            <person name="Badger J.H."/>
            <person name="Beszteri B."/>
            <person name="Billiau K."/>
            <person name="Bonnet E."/>
            <person name="Bothwell J.H."/>
            <person name="Bowler C."/>
            <person name="Boyen C."/>
            <person name="Brownlee C."/>
            <person name="Carrano C.J."/>
            <person name="Charrier B."/>
            <person name="Cho G.Y."/>
            <person name="Coelho S.M."/>
            <person name="Collen J."/>
            <person name="Corre E."/>
            <person name="Da Silva C."/>
            <person name="Delage L."/>
            <person name="Delaroque N."/>
            <person name="Dittami S.M."/>
            <person name="Doulbeau S."/>
            <person name="Elias M."/>
            <person name="Farnham G."/>
            <person name="Gachon C.M."/>
            <person name="Gschloessl B."/>
            <person name="Heesch S."/>
            <person name="Jabbari K."/>
            <person name="Jubin C."/>
            <person name="Kawai H."/>
            <person name="Kimura K."/>
            <person name="Kloareg B."/>
            <person name="Kupper F.C."/>
            <person name="Lang D."/>
            <person name="Le Bail A."/>
            <person name="Leblanc C."/>
            <person name="Lerouge P."/>
            <person name="Lohr M."/>
            <person name="Lopez P.J."/>
            <person name="Martens C."/>
            <person name="Maumus F."/>
            <person name="Michel G."/>
            <person name="Miranda-Saavedra D."/>
            <person name="Morales J."/>
            <person name="Moreau H."/>
            <person name="Motomura T."/>
            <person name="Nagasato C."/>
            <person name="Napoli C.A."/>
            <person name="Nelson D.R."/>
            <person name="Nyvall-Collen P."/>
            <person name="Peters A.F."/>
            <person name="Pommier C."/>
            <person name="Potin P."/>
            <person name="Poulain J."/>
            <person name="Quesneville H."/>
            <person name="Read B."/>
            <person name="Rensing S.A."/>
            <person name="Ritter A."/>
            <person name="Rousvoal S."/>
            <person name="Samanta M."/>
            <person name="Samson G."/>
            <person name="Schroeder D.C."/>
            <person name="Segurens B."/>
            <person name="Strittmatter M."/>
            <person name="Tonon T."/>
            <person name="Tregear J.W."/>
            <person name="Valentin K."/>
            <person name="von Dassow P."/>
            <person name="Yamagishi T."/>
            <person name="Van de Peer Y."/>
            <person name="Wincker P."/>
        </authorList>
    </citation>
    <scope>NUCLEOTIDE SEQUENCE [LARGE SCALE GENOMIC DNA]</scope>
    <source>
        <strain evidence="3">Ec32 / CCAP1310/4</strain>
    </source>
</reference>
<accession>D7G6A8</accession>
<keyword evidence="3" id="KW-1185">Reference proteome</keyword>
<dbReference type="OrthoDB" id="428346at2759"/>
<evidence type="ECO:0000256" key="1">
    <source>
        <dbReference type="SAM" id="MobiDB-lite"/>
    </source>
</evidence>
<organism evidence="2 3">
    <name type="scientific">Ectocarpus siliculosus</name>
    <name type="common">Brown alga</name>
    <name type="synonym">Conferva siliculosa</name>
    <dbReference type="NCBI Taxonomy" id="2880"/>
    <lineage>
        <taxon>Eukaryota</taxon>
        <taxon>Sar</taxon>
        <taxon>Stramenopiles</taxon>
        <taxon>Ochrophyta</taxon>
        <taxon>PX clade</taxon>
        <taxon>Phaeophyceae</taxon>
        <taxon>Ectocarpales</taxon>
        <taxon>Ectocarpaceae</taxon>
        <taxon>Ectocarpus</taxon>
    </lineage>
</organism>
<dbReference type="Proteomes" id="UP000002630">
    <property type="component" value="Linkage Group LG04"/>
</dbReference>
<evidence type="ECO:0000313" key="2">
    <source>
        <dbReference type="EMBL" id="CBJ27503.1"/>
    </source>
</evidence>
<gene>
    <name evidence="2" type="ORF">Esi_0073_0069</name>
</gene>
<sequence length="395" mass="42893">MNAKYVVYEMPGNTTVAQSLFGLTSTYLFALMSERVLLVQWTGSDESQGSNDIAAGNSTTAGESSGTSGSTSSLEEIFLDPGFFWSWERFEDRWLNYFGYAEEDLGSTVVDVIANYNSLVCDNLKNFMGDTQFIKITNTEYFAPLLTVNQHASRTVLEEIPSVDTFASLSNWLMRPVPTVTAAVRRFRERYLEDNYVIVMEMDVLADSTGGSGMSAAQQQLFFKEASDASYRAKGNLTPDQQGIVVLVVTDDEEGLQSRVADLGQDSLGAAGVVAITGPRGFGTTRILTELQQAWLLGYGDVSIVSPASPIGVLGHARMSVSPIVILDSHTAHQSTSSQPCLADIGRVQEASCFSSAMLSRLSYDPNVPCLGDPPTTVNSCNAARDRARNLRLEL</sequence>
<feature type="compositionally biased region" description="Low complexity" evidence="1">
    <location>
        <begin position="54"/>
        <end position="73"/>
    </location>
</feature>
<dbReference type="InParanoid" id="D7G6A8"/>
<dbReference type="OMA" id="WFREKHE"/>
<dbReference type="EMBL" id="FN649729">
    <property type="protein sequence ID" value="CBJ27503.1"/>
    <property type="molecule type" value="Genomic_DNA"/>
</dbReference>
<evidence type="ECO:0000313" key="3">
    <source>
        <dbReference type="Proteomes" id="UP000002630"/>
    </source>
</evidence>
<name>D7G6A8_ECTSI</name>
<feature type="region of interest" description="Disordered" evidence="1">
    <location>
        <begin position="45"/>
        <end position="73"/>
    </location>
</feature>
<proteinExistence type="predicted"/>
<dbReference type="AlphaFoldDB" id="D7G6A8"/>
<protein>
    <submittedName>
        <fullName evidence="2">Uncharacterized protein</fullName>
    </submittedName>
</protein>